<sequence length="431" mass="46166">MSTGPLESDRPKTGRPETDFPLADHLGPAVPGGEVSLTKRAPAASASGPTAPEPVKPGQPAHRPTTHGPSAHGPTTHRPSGAAGHSRTAAGRTSSERRSRPAPGGPAWIVIPARVIAVVIVLPLRLVYDLLAAVGRALKRTPPWLGRLLLAVYMALLHPVVRVIGQGAALLWSGVAWLFTRGVYDPLHWLMTVVVLGFLRLLGRSSGRLARWFHAVFLAPVGRLLAAVGSALAAGLRRLGTGFGRLGSAIGMALMFLANVLLVIPAVALWQYVLRPPLLGLAWLAKGAGAGLLWALRKLGTGVAAVWAVFAGALVWCWRMLGRLLYWVARILVVIPALALYGYLLRPIGQGVAGTWRLAGRGLRWLWRHLVVAPARAIKNGVLVPVGGGIRAVWDVSVRRPARWVRQSVLTPIRETGRDVRLQLRRTFRGG</sequence>
<evidence type="ECO:0000256" key="2">
    <source>
        <dbReference type="SAM" id="Phobius"/>
    </source>
</evidence>
<keyword evidence="2" id="KW-1133">Transmembrane helix</keyword>
<dbReference type="RefSeq" id="WP_197014865.1">
    <property type="nucleotide sequence ID" value="NZ_BAABES010000009.1"/>
</dbReference>
<name>A0A931DU42_9ACTN</name>
<feature type="transmembrane region" description="Helical" evidence="2">
    <location>
        <begin position="215"/>
        <end position="236"/>
    </location>
</feature>
<comment type="caution">
    <text evidence="3">The sequence shown here is derived from an EMBL/GenBank/DDBJ whole genome shotgun (WGS) entry which is preliminary data.</text>
</comment>
<proteinExistence type="predicted"/>
<feature type="transmembrane region" description="Helical" evidence="2">
    <location>
        <begin position="303"/>
        <end position="321"/>
    </location>
</feature>
<evidence type="ECO:0000313" key="4">
    <source>
        <dbReference type="Proteomes" id="UP000614047"/>
    </source>
</evidence>
<feature type="compositionally biased region" description="Basic and acidic residues" evidence="1">
    <location>
        <begin position="7"/>
        <end position="18"/>
    </location>
</feature>
<feature type="transmembrane region" description="Helical" evidence="2">
    <location>
        <begin position="107"/>
        <end position="128"/>
    </location>
</feature>
<protein>
    <submittedName>
        <fullName evidence="3">Uncharacterized protein</fullName>
    </submittedName>
</protein>
<feature type="transmembrane region" description="Helical" evidence="2">
    <location>
        <begin position="186"/>
        <end position="203"/>
    </location>
</feature>
<reference evidence="3" key="1">
    <citation type="submission" date="2020-11" db="EMBL/GenBank/DDBJ databases">
        <title>Sequencing the genomes of 1000 actinobacteria strains.</title>
        <authorList>
            <person name="Klenk H.-P."/>
        </authorList>
    </citation>
    <scope>NUCLEOTIDE SEQUENCE</scope>
    <source>
        <strain evidence="3">DSM 43175</strain>
    </source>
</reference>
<organism evidence="3 4">
    <name type="scientific">Actinomadura viridis</name>
    <dbReference type="NCBI Taxonomy" id="58110"/>
    <lineage>
        <taxon>Bacteria</taxon>
        <taxon>Bacillati</taxon>
        <taxon>Actinomycetota</taxon>
        <taxon>Actinomycetes</taxon>
        <taxon>Streptosporangiales</taxon>
        <taxon>Thermomonosporaceae</taxon>
        <taxon>Actinomadura</taxon>
    </lineage>
</organism>
<feature type="transmembrane region" description="Helical" evidence="2">
    <location>
        <begin position="248"/>
        <end position="272"/>
    </location>
</feature>
<accession>A0A931DU42</accession>
<feature type="transmembrane region" description="Helical" evidence="2">
    <location>
        <begin position="148"/>
        <end position="179"/>
    </location>
</feature>
<dbReference type="AlphaFoldDB" id="A0A931DU42"/>
<dbReference type="Proteomes" id="UP000614047">
    <property type="component" value="Unassembled WGS sequence"/>
</dbReference>
<keyword evidence="4" id="KW-1185">Reference proteome</keyword>
<feature type="transmembrane region" description="Helical" evidence="2">
    <location>
        <begin position="327"/>
        <end position="345"/>
    </location>
</feature>
<keyword evidence="2" id="KW-0812">Transmembrane</keyword>
<evidence type="ECO:0000256" key="1">
    <source>
        <dbReference type="SAM" id="MobiDB-lite"/>
    </source>
</evidence>
<feature type="region of interest" description="Disordered" evidence="1">
    <location>
        <begin position="1"/>
        <end position="103"/>
    </location>
</feature>
<dbReference type="EMBL" id="JADOUA010000001">
    <property type="protein sequence ID" value="MBG6092723.1"/>
    <property type="molecule type" value="Genomic_DNA"/>
</dbReference>
<gene>
    <name evidence="3" type="ORF">IW256_006836</name>
</gene>
<evidence type="ECO:0000313" key="3">
    <source>
        <dbReference type="EMBL" id="MBG6092723.1"/>
    </source>
</evidence>
<keyword evidence="2" id="KW-0472">Membrane</keyword>
<feature type="compositionally biased region" description="Low complexity" evidence="1">
    <location>
        <begin position="41"/>
        <end position="50"/>
    </location>
</feature>